<dbReference type="Pfam" id="PF07225">
    <property type="entry name" value="NDUF_B4"/>
    <property type="match status" value="1"/>
</dbReference>
<reference evidence="16" key="1">
    <citation type="submission" date="2025-08" db="UniProtKB">
        <authorList>
            <consortium name="RefSeq"/>
        </authorList>
    </citation>
    <scope>IDENTIFICATION</scope>
</reference>
<evidence type="ECO:0000256" key="7">
    <source>
        <dbReference type="ARBA" id="ARBA00022792"/>
    </source>
</evidence>
<evidence type="ECO:0000256" key="3">
    <source>
        <dbReference type="ARBA" id="ARBA00018681"/>
    </source>
</evidence>
<dbReference type="GO" id="GO:0005743">
    <property type="term" value="C:mitochondrial inner membrane"/>
    <property type="evidence" value="ECO:0007669"/>
    <property type="project" value="UniProtKB-SubCell"/>
</dbReference>
<evidence type="ECO:0000256" key="4">
    <source>
        <dbReference type="ARBA" id="ARBA00022448"/>
    </source>
</evidence>
<evidence type="ECO:0000256" key="8">
    <source>
        <dbReference type="ARBA" id="ARBA00022982"/>
    </source>
</evidence>
<gene>
    <name evidence="16" type="primary">LOC105365877</name>
</gene>
<evidence type="ECO:0000256" key="2">
    <source>
        <dbReference type="ARBA" id="ARBA00007260"/>
    </source>
</evidence>
<proteinExistence type="inferred from homology"/>
<comment type="subcellular location">
    <subcellularLocation>
        <location evidence="1">Mitochondrion inner membrane</location>
        <topology evidence="1">Single-pass membrane protein</topology>
    </subcellularLocation>
</comment>
<evidence type="ECO:0000256" key="6">
    <source>
        <dbReference type="ARBA" id="ARBA00022692"/>
    </source>
</evidence>
<dbReference type="InterPro" id="IPR009866">
    <property type="entry name" value="NADH_UbQ_OxRdtase_NDUFB4_su"/>
</dbReference>
<keyword evidence="4" id="KW-0813">Transport</keyword>
<dbReference type="AlphaFoldDB" id="A0AAJ6YQN4"/>
<accession>A0AAJ6YQN4</accession>
<feature type="transmembrane region" description="Helical" evidence="14">
    <location>
        <begin position="75"/>
        <end position="94"/>
    </location>
</feature>
<keyword evidence="6 14" id="KW-0812">Transmembrane</keyword>
<protein>
    <recommendedName>
        <fullName evidence="3">NADH dehydrogenase [ubiquinone] 1 beta subcomplex subunit 4</fullName>
    </recommendedName>
    <alternativeName>
        <fullName evidence="12">Complex I-B15</fullName>
    </alternativeName>
    <alternativeName>
        <fullName evidence="13">NADH-ubiquinone oxidoreductase B15 subunit</fullName>
    </alternativeName>
</protein>
<organism evidence="15 16">
    <name type="scientific">Ceratosolen solmsi marchali</name>
    <dbReference type="NCBI Taxonomy" id="326594"/>
    <lineage>
        <taxon>Eukaryota</taxon>
        <taxon>Metazoa</taxon>
        <taxon>Ecdysozoa</taxon>
        <taxon>Arthropoda</taxon>
        <taxon>Hexapoda</taxon>
        <taxon>Insecta</taxon>
        <taxon>Pterygota</taxon>
        <taxon>Neoptera</taxon>
        <taxon>Endopterygota</taxon>
        <taxon>Hymenoptera</taxon>
        <taxon>Apocrita</taxon>
        <taxon>Proctotrupomorpha</taxon>
        <taxon>Chalcidoidea</taxon>
        <taxon>Agaonidae</taxon>
        <taxon>Agaoninae</taxon>
        <taxon>Ceratosolen</taxon>
    </lineage>
</organism>
<name>A0AAJ6YQN4_9HYME</name>
<evidence type="ECO:0000256" key="12">
    <source>
        <dbReference type="ARBA" id="ARBA00030212"/>
    </source>
</evidence>
<evidence type="ECO:0000313" key="16">
    <source>
        <dbReference type="RefSeq" id="XP_011502443.1"/>
    </source>
</evidence>
<evidence type="ECO:0000313" key="15">
    <source>
        <dbReference type="Proteomes" id="UP000695007"/>
    </source>
</evidence>
<dbReference type="KEGG" id="csol:105365877"/>
<evidence type="ECO:0000256" key="1">
    <source>
        <dbReference type="ARBA" id="ARBA00004434"/>
    </source>
</evidence>
<evidence type="ECO:0000256" key="13">
    <source>
        <dbReference type="ARBA" id="ARBA00030987"/>
    </source>
</evidence>
<dbReference type="Proteomes" id="UP000695007">
    <property type="component" value="Unplaced"/>
</dbReference>
<keyword evidence="15" id="KW-1185">Reference proteome</keyword>
<dbReference type="GeneID" id="105365877"/>
<evidence type="ECO:0000256" key="14">
    <source>
        <dbReference type="SAM" id="Phobius"/>
    </source>
</evidence>
<evidence type="ECO:0000256" key="11">
    <source>
        <dbReference type="ARBA" id="ARBA00023136"/>
    </source>
</evidence>
<comment type="similarity">
    <text evidence="2">Belongs to the complex I NDUFB4 subunit family.</text>
</comment>
<sequence length="120" mass="14657">MKEYIKLKKIYDLTADQKVITDYKAERRLILRNKYLKEIHNPNSMQKGHIFDEQLHQHYMTIPKMEKCFKPNIKNLIWCFTMTITCATLLASYLKKYRDEKEYRLRSGQVSYRDRDIKFV</sequence>
<keyword evidence="8" id="KW-0249">Electron transport</keyword>
<evidence type="ECO:0000256" key="9">
    <source>
        <dbReference type="ARBA" id="ARBA00022989"/>
    </source>
</evidence>
<keyword evidence="10" id="KW-0496">Mitochondrion</keyword>
<keyword evidence="5" id="KW-0679">Respiratory chain</keyword>
<evidence type="ECO:0000256" key="10">
    <source>
        <dbReference type="ARBA" id="ARBA00023128"/>
    </source>
</evidence>
<dbReference type="CTD" id="36640"/>
<keyword evidence="7" id="KW-0999">Mitochondrion inner membrane</keyword>
<keyword evidence="9 14" id="KW-1133">Transmembrane helix</keyword>
<keyword evidence="11 14" id="KW-0472">Membrane</keyword>
<dbReference type="RefSeq" id="XP_011502443.1">
    <property type="nucleotide sequence ID" value="XM_011504141.1"/>
</dbReference>
<evidence type="ECO:0000256" key="5">
    <source>
        <dbReference type="ARBA" id="ARBA00022660"/>
    </source>
</evidence>